<dbReference type="Proteomes" id="UP000019140">
    <property type="component" value="Unassembled WGS sequence"/>
</dbReference>
<dbReference type="Gene3D" id="3.40.50.10540">
    <property type="entry name" value="Crotonobetainyl-coa:carnitine coa-transferase, domain 1"/>
    <property type="match status" value="1"/>
</dbReference>
<dbReference type="Pfam" id="PF02515">
    <property type="entry name" value="CoA_transf_3"/>
    <property type="match status" value="1"/>
</dbReference>
<evidence type="ECO:0000256" key="1">
    <source>
        <dbReference type="ARBA" id="ARBA00022679"/>
    </source>
</evidence>
<dbReference type="InterPro" id="IPR044855">
    <property type="entry name" value="CoA-Trfase_III_dom3_sf"/>
</dbReference>
<comment type="caution">
    <text evidence="2">The sequence shown here is derived from an EMBL/GenBank/DDBJ whole genome shotgun (WGS) entry which is preliminary data.</text>
</comment>
<gene>
    <name evidence="2" type="ORF">ETSY2_26090</name>
</gene>
<protein>
    <recommendedName>
        <fullName evidence="4">Formyl-CoA transferase</fullName>
    </recommendedName>
</protein>
<proteinExistence type="predicted"/>
<dbReference type="GO" id="GO:0008410">
    <property type="term" value="F:CoA-transferase activity"/>
    <property type="evidence" value="ECO:0007669"/>
    <property type="project" value="TreeGrafter"/>
</dbReference>
<name>W4M412_9BACT</name>
<dbReference type="InterPro" id="IPR023606">
    <property type="entry name" value="CoA-Trfase_III_dom_1_sf"/>
</dbReference>
<organism evidence="2 3">
    <name type="scientific">Candidatus Entotheonella gemina</name>
    <dbReference type="NCBI Taxonomy" id="1429439"/>
    <lineage>
        <taxon>Bacteria</taxon>
        <taxon>Pseudomonadati</taxon>
        <taxon>Nitrospinota/Tectimicrobiota group</taxon>
        <taxon>Candidatus Tectimicrobiota</taxon>
        <taxon>Candidatus Entotheonellia</taxon>
        <taxon>Candidatus Entotheonellales</taxon>
        <taxon>Candidatus Entotheonellaceae</taxon>
        <taxon>Candidatus Entotheonella</taxon>
    </lineage>
</organism>
<dbReference type="AlphaFoldDB" id="W4M412"/>
<dbReference type="Gene3D" id="3.30.1540.10">
    <property type="entry name" value="formyl-coa transferase, domain 3"/>
    <property type="match status" value="1"/>
</dbReference>
<dbReference type="PANTHER" id="PTHR48207:SF3">
    <property type="entry name" value="SUCCINATE--HYDROXYMETHYLGLUTARATE COA-TRANSFERASE"/>
    <property type="match status" value="1"/>
</dbReference>
<accession>W4M412</accession>
<feature type="non-terminal residue" evidence="2">
    <location>
        <position position="1"/>
    </location>
</feature>
<evidence type="ECO:0000313" key="2">
    <source>
        <dbReference type="EMBL" id="ETX04908.1"/>
    </source>
</evidence>
<dbReference type="SUPFAM" id="SSF89796">
    <property type="entry name" value="CoA-transferase family III (CaiB/BaiF)"/>
    <property type="match status" value="1"/>
</dbReference>
<reference evidence="2 3" key="1">
    <citation type="journal article" date="2014" name="Nature">
        <title>An environmental bacterial taxon with a large and distinct metabolic repertoire.</title>
        <authorList>
            <person name="Wilson M.C."/>
            <person name="Mori T."/>
            <person name="Ruckert C."/>
            <person name="Uria A.R."/>
            <person name="Helf M.J."/>
            <person name="Takada K."/>
            <person name="Gernert C."/>
            <person name="Steffens U.A."/>
            <person name="Heycke N."/>
            <person name="Schmitt S."/>
            <person name="Rinke C."/>
            <person name="Helfrich E.J."/>
            <person name="Brachmann A.O."/>
            <person name="Gurgui C."/>
            <person name="Wakimoto T."/>
            <person name="Kracht M."/>
            <person name="Crusemann M."/>
            <person name="Hentschel U."/>
            <person name="Abe I."/>
            <person name="Matsunaga S."/>
            <person name="Kalinowski J."/>
            <person name="Takeyama H."/>
            <person name="Piel J."/>
        </authorList>
    </citation>
    <scope>NUCLEOTIDE SEQUENCE [LARGE SCALE GENOMIC DNA]</scope>
    <source>
        <strain evidence="3">TSY2</strain>
    </source>
</reference>
<dbReference type="PANTHER" id="PTHR48207">
    <property type="entry name" value="SUCCINATE--HYDROXYMETHYLGLUTARATE COA-TRANSFERASE"/>
    <property type="match status" value="1"/>
</dbReference>
<evidence type="ECO:0000313" key="3">
    <source>
        <dbReference type="Proteomes" id="UP000019140"/>
    </source>
</evidence>
<sequence>DGWMAIFCATDAHWPLLCNLMGHEELLADDRFANTVGRSQSMEEIDAIVGNWSQQFTRNDLTDKLIEAGVPCGPVLTLDEVADDPHLKQRQMIVDLDHPVKGPVKVIGCPLKFYNEDGALQVDVLPAPAIGQHNGEVYTSLLDYSPAALERWRAEGVI</sequence>
<keyword evidence="1" id="KW-0808">Transferase</keyword>
<dbReference type="InterPro" id="IPR003673">
    <property type="entry name" value="CoA-Trfase_fam_III"/>
</dbReference>
<evidence type="ECO:0008006" key="4">
    <source>
        <dbReference type="Google" id="ProtNLM"/>
    </source>
</evidence>
<dbReference type="EMBL" id="AZHX01001088">
    <property type="protein sequence ID" value="ETX04908.1"/>
    <property type="molecule type" value="Genomic_DNA"/>
</dbReference>
<keyword evidence="3" id="KW-1185">Reference proteome</keyword>
<dbReference type="InterPro" id="IPR050483">
    <property type="entry name" value="CoA-transferase_III_domain"/>
</dbReference>
<dbReference type="HOGENOM" id="CLU_1664357_0_0_7"/>